<name>A0ACC6P4I0_9BURK</name>
<accession>A0ACC6P4I0</accession>
<dbReference type="Proteomes" id="UP001364695">
    <property type="component" value="Unassembled WGS sequence"/>
</dbReference>
<proteinExistence type="predicted"/>
<evidence type="ECO:0000313" key="1">
    <source>
        <dbReference type="EMBL" id="MEJ7139138.1"/>
    </source>
</evidence>
<protein>
    <submittedName>
        <fullName evidence="1">Ribonuclease R</fullName>
    </submittedName>
</protein>
<reference evidence="1" key="1">
    <citation type="submission" date="2023-10" db="EMBL/GenBank/DDBJ databases">
        <title>Amphibacter perezi, gen. nov., sp. nov. a novel taxa of the family Comamonadaceae, class Betaproteobacteria isolated from the skin microbiota of Pelophylax perezi from different populations.</title>
        <authorList>
            <person name="Costa S."/>
            <person name="Proenca D.N."/>
            <person name="Lopes I."/>
            <person name="Morais P.V."/>
        </authorList>
    </citation>
    <scope>NUCLEOTIDE SEQUENCE</scope>
    <source>
        <strain evidence="1">SL12-8</strain>
    </source>
</reference>
<dbReference type="EMBL" id="JAWDIE010000020">
    <property type="protein sequence ID" value="MEJ7139138.1"/>
    <property type="molecule type" value="Genomic_DNA"/>
</dbReference>
<sequence>MGHRDGFGFVVPESSRQGQSMATRSAHWLDEPASFGNIGSHDTDIVLSSDQMRTVMHRDVVRVRITGQDRRGRPEGQVVEILARQQKRLIGRLVREHGVWLVAPEDRRFSQDVLLPSEAACGEAREGQVVEVELTEQPTLYTQPSGHVVAVLGDIDDPGIEIDMAVRKFDLPYEFDAAVMDAAEKLPPGVRPADRRGRIDLTDVPLVTIDGEDARDFDDAVYAQPHPGDAHTPPGWRLIVAIADVSHYVKPHDAIDSEAVNRATSVYFPRRVIPMLPEKLSNGLCSLVPHQPRLALVCDMVIDGAGDIAAYQFYPAVIRSHERLTYTTVAAMLTNSAGPEAQKHRALLPHLIDLHAVYRVLLRRRNQRGAMEFETVETQMICDDDGRIQRIEPRTRNEAHRLIEEAMLAANVCAAEFIEDSGHPGLYRSHEGPTPEKRAALIAFLRAMGVGLSISDDPTPAEFQAIARATAGRPDALQIQTMLLRSMQQAIYSPVNSGHFGLAYAAYTHYTSPIRRYPDLLVHRVIKAQLQDRSYNIVTGRLVGKLPATTAMRVPRSQRPGAPAAAPVAMDAQTQAWDAMGAHCSACERRADEASRDVQNWLKCRFMSDYLGQSFSGKVSGVTAFGLFITLNEMYVEGLVHISELGGDYYRFDDVRQELRGERTGIRYRLGGAVQVQVTRVDLDARKIDLRLLRGDEALTEPPQPVRPVRQREALAELPPAVATSVALQAVQAQDQATKAQRRKLQATGSAAKAKPAAGKSAKPAKAAKKAPAPSARPERDEPDAPVIEGRSGQPPRMAALFSAKKAR</sequence>
<gene>
    <name evidence="1" type="primary">rnr</name>
    <name evidence="1" type="ORF">RV045_11965</name>
</gene>
<organism evidence="1 2">
    <name type="scientific">Amphibiibacter pelophylacis</name>
    <dbReference type="NCBI Taxonomy" id="1799477"/>
    <lineage>
        <taxon>Bacteria</taxon>
        <taxon>Pseudomonadati</taxon>
        <taxon>Pseudomonadota</taxon>
        <taxon>Betaproteobacteria</taxon>
        <taxon>Burkholderiales</taxon>
        <taxon>Sphaerotilaceae</taxon>
        <taxon>Amphibiibacter</taxon>
    </lineage>
</organism>
<evidence type="ECO:0000313" key="2">
    <source>
        <dbReference type="Proteomes" id="UP001364695"/>
    </source>
</evidence>
<keyword evidence="2" id="KW-1185">Reference proteome</keyword>
<comment type="caution">
    <text evidence="1">The sequence shown here is derived from an EMBL/GenBank/DDBJ whole genome shotgun (WGS) entry which is preliminary data.</text>
</comment>